<dbReference type="Pfam" id="PF05730">
    <property type="entry name" value="CFEM"/>
    <property type="match status" value="1"/>
</dbReference>
<feature type="compositionally biased region" description="Polar residues" evidence="10">
    <location>
        <begin position="200"/>
        <end position="220"/>
    </location>
</feature>
<feature type="binding site" description="axial binding residue" evidence="9">
    <location>
        <position position="52"/>
    </location>
    <ligand>
        <name>heme</name>
        <dbReference type="ChEBI" id="CHEBI:30413"/>
    </ligand>
    <ligandPart>
        <name>Fe</name>
        <dbReference type="ChEBI" id="CHEBI:18248"/>
    </ligandPart>
</feature>
<dbReference type="Proteomes" id="UP001370758">
    <property type="component" value="Unassembled WGS sequence"/>
</dbReference>
<feature type="region of interest" description="Disordered" evidence="10">
    <location>
        <begin position="155"/>
        <end position="175"/>
    </location>
</feature>
<feature type="compositionally biased region" description="Polar residues" evidence="10">
    <location>
        <begin position="266"/>
        <end position="285"/>
    </location>
</feature>
<dbReference type="AlphaFoldDB" id="A0AAV9W8U4"/>
<feature type="signal peptide" evidence="11">
    <location>
        <begin position="1"/>
        <end position="19"/>
    </location>
</feature>
<evidence type="ECO:0000256" key="4">
    <source>
        <dbReference type="ARBA" id="ARBA00022525"/>
    </source>
</evidence>
<organism evidence="13 14">
    <name type="scientific">Arthrobotrys musiformis</name>
    <dbReference type="NCBI Taxonomy" id="47236"/>
    <lineage>
        <taxon>Eukaryota</taxon>
        <taxon>Fungi</taxon>
        <taxon>Dikarya</taxon>
        <taxon>Ascomycota</taxon>
        <taxon>Pezizomycotina</taxon>
        <taxon>Orbiliomycetes</taxon>
        <taxon>Orbiliales</taxon>
        <taxon>Orbiliaceae</taxon>
        <taxon>Arthrobotrys</taxon>
    </lineage>
</organism>
<evidence type="ECO:0000313" key="13">
    <source>
        <dbReference type="EMBL" id="KAK6504604.1"/>
    </source>
</evidence>
<evidence type="ECO:0000313" key="14">
    <source>
        <dbReference type="Proteomes" id="UP001370758"/>
    </source>
</evidence>
<keyword evidence="8" id="KW-0449">Lipoprotein</keyword>
<feature type="region of interest" description="Disordered" evidence="10">
    <location>
        <begin position="194"/>
        <end position="243"/>
    </location>
</feature>
<evidence type="ECO:0000256" key="9">
    <source>
        <dbReference type="PROSITE-ProRule" id="PRU01356"/>
    </source>
</evidence>
<dbReference type="GO" id="GO:0005576">
    <property type="term" value="C:extracellular region"/>
    <property type="evidence" value="ECO:0007669"/>
    <property type="project" value="UniProtKB-SubCell"/>
</dbReference>
<evidence type="ECO:0000259" key="12">
    <source>
        <dbReference type="PROSITE" id="PS52012"/>
    </source>
</evidence>
<accession>A0AAV9W8U4</accession>
<comment type="subcellular location">
    <subcellularLocation>
        <location evidence="1">Membrane</location>
        <topology evidence="1">Lipid-anchor</topology>
        <topology evidence="1">GPI-anchor</topology>
    </subcellularLocation>
    <subcellularLocation>
        <location evidence="2">Secreted</location>
    </subcellularLocation>
</comment>
<keyword evidence="9" id="KW-0479">Metal-binding</keyword>
<keyword evidence="5" id="KW-0325">Glycoprotein</keyword>
<feature type="disulfide bond" evidence="9">
    <location>
        <begin position="57"/>
        <end position="90"/>
    </location>
</feature>
<proteinExistence type="inferred from homology"/>
<keyword evidence="4" id="KW-0964">Secreted</keyword>
<evidence type="ECO:0000256" key="10">
    <source>
        <dbReference type="SAM" id="MobiDB-lite"/>
    </source>
</evidence>
<dbReference type="EMBL" id="JAVHJL010000004">
    <property type="protein sequence ID" value="KAK6504604.1"/>
    <property type="molecule type" value="Genomic_DNA"/>
</dbReference>
<feature type="domain" description="CFEM" evidence="12">
    <location>
        <begin position="5"/>
        <end position="117"/>
    </location>
</feature>
<keyword evidence="5" id="KW-0336">GPI-anchor</keyword>
<evidence type="ECO:0000256" key="7">
    <source>
        <dbReference type="ARBA" id="ARBA00023157"/>
    </source>
</evidence>
<feature type="region of interest" description="Disordered" evidence="10">
    <location>
        <begin position="108"/>
        <end position="140"/>
    </location>
</feature>
<name>A0AAV9W8U4_9PEZI</name>
<keyword evidence="5" id="KW-0472">Membrane</keyword>
<keyword evidence="9" id="KW-0408">Iron</keyword>
<comment type="caution">
    <text evidence="9">Lacks conserved residue(s) required for the propagation of feature annotation.</text>
</comment>
<evidence type="ECO:0000256" key="3">
    <source>
        <dbReference type="ARBA" id="ARBA00010031"/>
    </source>
</evidence>
<keyword evidence="6 11" id="KW-0732">Signal</keyword>
<feature type="chain" id="PRO_5043485770" description="CFEM domain-containing protein" evidence="11">
    <location>
        <begin position="20"/>
        <end position="311"/>
    </location>
</feature>
<comment type="caution">
    <text evidence="13">The sequence shown here is derived from an EMBL/GenBank/DDBJ whole genome shotgun (WGS) entry which is preliminary data.</text>
</comment>
<evidence type="ECO:0000256" key="5">
    <source>
        <dbReference type="ARBA" id="ARBA00022622"/>
    </source>
</evidence>
<keyword evidence="14" id="KW-1185">Reference proteome</keyword>
<evidence type="ECO:0000256" key="11">
    <source>
        <dbReference type="SAM" id="SignalP"/>
    </source>
</evidence>
<protein>
    <recommendedName>
        <fullName evidence="12">CFEM domain-containing protein</fullName>
    </recommendedName>
</protein>
<feature type="compositionally biased region" description="Polar residues" evidence="10">
    <location>
        <begin position="230"/>
        <end position="243"/>
    </location>
</feature>
<evidence type="ECO:0000256" key="1">
    <source>
        <dbReference type="ARBA" id="ARBA00004589"/>
    </source>
</evidence>
<dbReference type="GO" id="GO:0046872">
    <property type="term" value="F:metal ion binding"/>
    <property type="evidence" value="ECO:0007669"/>
    <property type="project" value="UniProtKB-UniRule"/>
</dbReference>
<keyword evidence="7 9" id="KW-1015">Disulfide bond</keyword>
<evidence type="ECO:0000256" key="2">
    <source>
        <dbReference type="ARBA" id="ARBA00004613"/>
    </source>
</evidence>
<dbReference type="GO" id="GO:0098552">
    <property type="term" value="C:side of membrane"/>
    <property type="evidence" value="ECO:0007669"/>
    <property type="project" value="UniProtKB-KW"/>
</dbReference>
<gene>
    <name evidence="13" type="ORF">TWF481_006543</name>
</gene>
<keyword evidence="9" id="KW-0349">Heme</keyword>
<dbReference type="PROSITE" id="PS52012">
    <property type="entry name" value="CFEM"/>
    <property type="match status" value="1"/>
</dbReference>
<sequence length="311" mass="32105">MRFVSRLNISLFVLKVASARGLVLARAEPPACIQACLPPAIGATGCQLQPVDASCICDSQAFYESLLPCVLINCGYVDVSALLSYGLEFCNRAGVNSAQRLGLGFGKSASGGGGDGDDGTSVSTSTAPVEPTPAPDLEPTPSAALVQTVVPSISAVTTTESPPISESTLTVEPTSQTENPVLVLVEPTTLVVVSTTSPTQGEETALSISEPSVSSTQIKPSESPRPDSLTPEQSIRPATSSGLFTVESRSKVEDSNTELVVIQTIDSTSRNTRSPATTALRSTSAPPTPTADEPSSASASVKQKHVGVWLF</sequence>
<reference evidence="13 14" key="1">
    <citation type="submission" date="2023-08" db="EMBL/GenBank/DDBJ databases">
        <authorList>
            <person name="Palmer J.M."/>
        </authorList>
    </citation>
    <scope>NUCLEOTIDE SEQUENCE [LARGE SCALE GENOMIC DNA]</scope>
    <source>
        <strain evidence="13 14">TWF481</strain>
    </source>
</reference>
<feature type="region of interest" description="Disordered" evidence="10">
    <location>
        <begin position="266"/>
        <end position="306"/>
    </location>
</feature>
<evidence type="ECO:0000256" key="6">
    <source>
        <dbReference type="ARBA" id="ARBA00022729"/>
    </source>
</evidence>
<evidence type="ECO:0000256" key="8">
    <source>
        <dbReference type="ARBA" id="ARBA00023288"/>
    </source>
</evidence>
<dbReference type="SMART" id="SM00747">
    <property type="entry name" value="CFEM"/>
    <property type="match status" value="1"/>
</dbReference>
<feature type="compositionally biased region" description="Low complexity" evidence="10">
    <location>
        <begin position="157"/>
        <end position="170"/>
    </location>
</feature>
<dbReference type="InterPro" id="IPR008427">
    <property type="entry name" value="Extracellular_membr_CFEM_dom"/>
</dbReference>
<comment type="similarity">
    <text evidence="3">Belongs to the RBT5 family.</text>
</comment>